<dbReference type="GO" id="GO:0030170">
    <property type="term" value="F:pyridoxal phosphate binding"/>
    <property type="evidence" value="ECO:0007669"/>
    <property type="project" value="InterPro"/>
</dbReference>
<dbReference type="OMA" id="PYYGTFV"/>
<comment type="caution">
    <text evidence="3">The sequence shown here is derived from an EMBL/GenBank/DDBJ whole genome shotgun (WGS) entry which is preliminary data.</text>
</comment>
<proteinExistence type="predicted"/>
<dbReference type="CDD" id="cd00609">
    <property type="entry name" value="AAT_like"/>
    <property type="match status" value="1"/>
</dbReference>
<dbReference type="InterPro" id="IPR004839">
    <property type="entry name" value="Aminotransferase_I/II_large"/>
</dbReference>
<dbReference type="InterPro" id="IPR015422">
    <property type="entry name" value="PyrdxlP-dep_Trfase_small"/>
</dbReference>
<organism evidence="3 4">
    <name type="scientific">Heterostelium pallidum (strain ATCC 26659 / Pp 5 / PN500)</name>
    <name type="common">Cellular slime mold</name>
    <name type="synonym">Polysphondylium pallidum</name>
    <dbReference type="NCBI Taxonomy" id="670386"/>
    <lineage>
        <taxon>Eukaryota</taxon>
        <taxon>Amoebozoa</taxon>
        <taxon>Evosea</taxon>
        <taxon>Eumycetozoa</taxon>
        <taxon>Dictyostelia</taxon>
        <taxon>Acytosteliales</taxon>
        <taxon>Acytosteliaceae</taxon>
        <taxon>Heterostelium</taxon>
    </lineage>
</organism>
<evidence type="ECO:0000256" key="1">
    <source>
        <dbReference type="ARBA" id="ARBA00022898"/>
    </source>
</evidence>
<reference evidence="3 4" key="1">
    <citation type="journal article" date="2011" name="Genome Res.">
        <title>Phylogeny-wide analysis of social amoeba genomes highlights ancient origins for complex intercellular communication.</title>
        <authorList>
            <person name="Heidel A.J."/>
            <person name="Lawal H.M."/>
            <person name="Felder M."/>
            <person name="Schilde C."/>
            <person name="Helps N.R."/>
            <person name="Tunggal B."/>
            <person name="Rivero F."/>
            <person name="John U."/>
            <person name="Schleicher M."/>
            <person name="Eichinger L."/>
            <person name="Platzer M."/>
            <person name="Noegel A.A."/>
            <person name="Schaap P."/>
            <person name="Gloeckner G."/>
        </authorList>
    </citation>
    <scope>NUCLEOTIDE SEQUENCE [LARGE SCALE GENOMIC DNA]</scope>
    <source>
        <strain evidence="4">ATCC 26659 / Pp 5 / PN500</strain>
    </source>
</reference>
<evidence type="ECO:0000313" key="3">
    <source>
        <dbReference type="EMBL" id="EFA75542.1"/>
    </source>
</evidence>
<name>D3BSS7_HETP5</name>
<evidence type="ECO:0000313" key="4">
    <source>
        <dbReference type="Proteomes" id="UP000001396"/>
    </source>
</evidence>
<evidence type="ECO:0000259" key="2">
    <source>
        <dbReference type="Pfam" id="PF00155"/>
    </source>
</evidence>
<dbReference type="Proteomes" id="UP000001396">
    <property type="component" value="Unassembled WGS sequence"/>
</dbReference>
<accession>D3BSS7</accession>
<dbReference type="GeneID" id="31366516"/>
<dbReference type="InterPro" id="IPR015421">
    <property type="entry name" value="PyrdxlP-dep_Trfase_major"/>
</dbReference>
<dbReference type="Pfam" id="PF00155">
    <property type="entry name" value="Aminotran_1_2"/>
    <property type="match status" value="1"/>
</dbReference>
<dbReference type="PRINTS" id="PR00753">
    <property type="entry name" value="ACCSYNTHASE"/>
</dbReference>
<gene>
    <name evidence="3" type="ORF">PPL_11047</name>
</gene>
<dbReference type="RefSeq" id="XP_020427676.1">
    <property type="nucleotide sequence ID" value="XM_020581806.1"/>
</dbReference>
<dbReference type="GO" id="GO:0006520">
    <property type="term" value="P:amino acid metabolic process"/>
    <property type="evidence" value="ECO:0007669"/>
    <property type="project" value="TreeGrafter"/>
</dbReference>
<dbReference type="STRING" id="670386.D3BSS7"/>
<keyword evidence="4" id="KW-1185">Reference proteome</keyword>
<dbReference type="GO" id="GO:0008483">
    <property type="term" value="F:transaminase activity"/>
    <property type="evidence" value="ECO:0007669"/>
    <property type="project" value="TreeGrafter"/>
</dbReference>
<dbReference type="EMBL" id="ADBJ01000054">
    <property type="protein sequence ID" value="EFA75542.1"/>
    <property type="molecule type" value="Genomic_DNA"/>
</dbReference>
<dbReference type="InParanoid" id="D3BSS7"/>
<dbReference type="AlphaFoldDB" id="D3BSS7"/>
<keyword evidence="1" id="KW-0663">Pyridoxal phosphate</keyword>
<dbReference type="PANTHER" id="PTHR43795:SF39">
    <property type="entry name" value="AMINOTRANSFERASE CLASS I_CLASSII DOMAIN-CONTAINING PROTEIN"/>
    <property type="match status" value="1"/>
</dbReference>
<feature type="domain" description="Aminotransferase class I/classII large" evidence="2">
    <location>
        <begin position="66"/>
        <end position="417"/>
    </location>
</feature>
<dbReference type="InterPro" id="IPR015424">
    <property type="entry name" value="PyrdxlP-dep_Trfase"/>
</dbReference>
<dbReference type="InterPro" id="IPR050478">
    <property type="entry name" value="Ethylene_sulfur-biosynth"/>
</dbReference>
<dbReference type="Gene3D" id="3.90.1150.10">
    <property type="entry name" value="Aspartate Aminotransferase, domain 1"/>
    <property type="match status" value="1"/>
</dbReference>
<dbReference type="Gene3D" id="3.40.640.10">
    <property type="entry name" value="Type I PLP-dependent aspartate aminotransferase-like (Major domain)"/>
    <property type="match status" value="1"/>
</dbReference>
<sequence length="453" mass="51289">MSISDRAMVELKPQAGSNPKLDMAIMTAVRDMYDQASNPNGYIFCSIAENKLCYDLLKPKLEHDPNLSQLLANYSMFGGMACFKKSITTMLENYVFKCAAGEVSPNHLLVGAGTTCLLEALFFGLFEPEDYVMIPSPMYQAFVTDARVRARVKVLPVSMTSIDSANGDISFRLSVAEFEKVYAHAVATGAKVKGVLLCSPNNPTGTIFGHEELLSIVDFCKEKQIHLISDEIYSLSMFSDKPFTSIYQVLAGALGDSVHIVSGFSKDFCVNGYRAGYVYTQNAKLMHYLMKSSVFFSCSNPVQSTLKNILTDQPYLKNYIETNQSRLKQHYELTTKLLDENNIPYLKSESGMYLMLDLRRVMKDITFESEIKVWEEIFDNAKVLINPGKTCMFDQPGFYRFIFTQPEPVLRLAIERIAKVYNNLLNQNIEKLYISTGQINTCRLFKRKEFKME</sequence>
<dbReference type="PANTHER" id="PTHR43795">
    <property type="entry name" value="BIFUNCTIONAL ASPARTATE AMINOTRANSFERASE AND GLUTAMATE/ASPARTATE-PREPHENATE AMINOTRANSFERASE-RELATED"/>
    <property type="match status" value="1"/>
</dbReference>
<protein>
    <submittedName>
        <fullName evidence="3">1-aminocyclopropane-1-carboxylate synthase</fullName>
    </submittedName>
</protein>
<dbReference type="SUPFAM" id="SSF53383">
    <property type="entry name" value="PLP-dependent transferases"/>
    <property type="match status" value="1"/>
</dbReference>